<dbReference type="Proteomes" id="UP001183202">
    <property type="component" value="Unassembled WGS sequence"/>
</dbReference>
<dbReference type="InterPro" id="IPR003829">
    <property type="entry name" value="Pirin_N_dom"/>
</dbReference>
<evidence type="ECO:0000259" key="4">
    <source>
        <dbReference type="Pfam" id="PF02678"/>
    </source>
</evidence>
<feature type="domain" description="Pirin N-terminal" evidence="4">
    <location>
        <begin position="13"/>
        <end position="133"/>
    </location>
</feature>
<feature type="region of interest" description="Disordered" evidence="3">
    <location>
        <begin position="231"/>
        <end position="256"/>
    </location>
</feature>
<evidence type="ECO:0000313" key="5">
    <source>
        <dbReference type="EMBL" id="MDT0349271.1"/>
    </source>
</evidence>
<evidence type="ECO:0000313" key="6">
    <source>
        <dbReference type="Proteomes" id="UP001183202"/>
    </source>
</evidence>
<name>A0ABU2N5Q9_9PSEU</name>
<evidence type="ECO:0000256" key="1">
    <source>
        <dbReference type="ARBA" id="ARBA00008416"/>
    </source>
</evidence>
<protein>
    <submittedName>
        <fullName evidence="5">Pirin family protein</fullName>
    </submittedName>
</protein>
<dbReference type="Pfam" id="PF02678">
    <property type="entry name" value="Pirin"/>
    <property type="match status" value="1"/>
</dbReference>
<evidence type="ECO:0000256" key="3">
    <source>
        <dbReference type="SAM" id="MobiDB-lite"/>
    </source>
</evidence>
<dbReference type="PANTHER" id="PTHR43212:SF3">
    <property type="entry name" value="QUERCETIN 2,3-DIOXYGENASE"/>
    <property type="match status" value="1"/>
</dbReference>
<sequence>MTASIDVRRAADRFATRIPWLDSHHSFSFGGHYDPDNTHHGLLLVNNDDVVAPGTGFDTHPHRDMEIVTWVLRGSLVHQDSTGHAGVIYPGLAQRMSAGTGILHSEKNDSWRLQGGSDAARHTDPVHFVQMWVVPDEAGIEPGYAQREVDADLLAGGLVPVASGMARHGDSAVRIKNRHATLHAARLEPGQSVTLPEAPFLHLFVARGEVTLEGAGALSRGDAVRFTATGGQRVTASNRSDHDASTPHSVRVGRPAPDPKAEILVWEMHATLAAA</sequence>
<dbReference type="CDD" id="cd02910">
    <property type="entry name" value="cupin_Yhhw_N"/>
    <property type="match status" value="1"/>
</dbReference>
<dbReference type="InterPro" id="IPR011051">
    <property type="entry name" value="RmlC_Cupin_sf"/>
</dbReference>
<proteinExistence type="inferred from homology"/>
<organism evidence="5 6">
    <name type="scientific">Pseudonocardia charpentierae</name>
    <dbReference type="NCBI Taxonomy" id="3075545"/>
    <lineage>
        <taxon>Bacteria</taxon>
        <taxon>Bacillati</taxon>
        <taxon>Actinomycetota</taxon>
        <taxon>Actinomycetes</taxon>
        <taxon>Pseudonocardiales</taxon>
        <taxon>Pseudonocardiaceae</taxon>
        <taxon>Pseudonocardia</taxon>
    </lineage>
</organism>
<dbReference type="Gene3D" id="2.60.120.10">
    <property type="entry name" value="Jelly Rolls"/>
    <property type="match status" value="2"/>
</dbReference>
<keyword evidence="6" id="KW-1185">Reference proteome</keyword>
<dbReference type="InterPro" id="IPR014710">
    <property type="entry name" value="RmlC-like_jellyroll"/>
</dbReference>
<dbReference type="SUPFAM" id="SSF51182">
    <property type="entry name" value="RmlC-like cupins"/>
    <property type="match status" value="1"/>
</dbReference>
<evidence type="ECO:0000256" key="2">
    <source>
        <dbReference type="RuleBase" id="RU003457"/>
    </source>
</evidence>
<dbReference type="InterPro" id="IPR012093">
    <property type="entry name" value="Pirin"/>
</dbReference>
<accession>A0ABU2N5Q9</accession>
<dbReference type="EMBL" id="JAVREJ010000003">
    <property type="protein sequence ID" value="MDT0349271.1"/>
    <property type="molecule type" value="Genomic_DNA"/>
</dbReference>
<reference evidence="6" key="1">
    <citation type="submission" date="2023-07" db="EMBL/GenBank/DDBJ databases">
        <title>30 novel species of actinomycetes from the DSMZ collection.</title>
        <authorList>
            <person name="Nouioui I."/>
        </authorList>
    </citation>
    <scope>NUCLEOTIDE SEQUENCE [LARGE SCALE GENOMIC DNA]</scope>
    <source>
        <strain evidence="6">DSM 45834</strain>
    </source>
</reference>
<dbReference type="RefSeq" id="WP_311555263.1">
    <property type="nucleotide sequence ID" value="NZ_JAVREJ010000003.1"/>
</dbReference>
<gene>
    <name evidence="5" type="ORF">RM445_07000</name>
</gene>
<dbReference type="PANTHER" id="PTHR43212">
    <property type="entry name" value="QUERCETIN 2,3-DIOXYGENASE"/>
    <property type="match status" value="1"/>
</dbReference>
<comment type="caution">
    <text evidence="5">The sequence shown here is derived from an EMBL/GenBank/DDBJ whole genome shotgun (WGS) entry which is preliminary data.</text>
</comment>
<dbReference type="PIRSF" id="PIRSF006232">
    <property type="entry name" value="Pirin"/>
    <property type="match status" value="1"/>
</dbReference>
<comment type="similarity">
    <text evidence="1 2">Belongs to the pirin family.</text>
</comment>